<dbReference type="EMBL" id="LSOG01000002">
    <property type="protein sequence ID" value="OEH48888.1"/>
    <property type="molecule type" value="Genomic_DNA"/>
</dbReference>
<comment type="caution">
    <text evidence="2">The sequence shown here is derived from an EMBL/GenBank/DDBJ whole genome shotgun (WGS) entry which is preliminary data.</text>
</comment>
<dbReference type="AlphaFoldDB" id="A0A1E5JXV5"/>
<gene>
    <name evidence="2" type="ORF">lpari_00033</name>
</gene>
<proteinExistence type="predicted"/>
<dbReference type="PATRIC" id="fig|45071.6.peg.3813"/>
<dbReference type="RefSeq" id="WP_156416219.1">
    <property type="nucleotide sequence ID" value="NZ_CAAAIE010000009.1"/>
</dbReference>
<evidence type="ECO:0000313" key="3">
    <source>
        <dbReference type="Proteomes" id="UP000095229"/>
    </source>
</evidence>
<feature type="region of interest" description="Disordered" evidence="1">
    <location>
        <begin position="1"/>
        <end position="53"/>
    </location>
</feature>
<evidence type="ECO:0000256" key="1">
    <source>
        <dbReference type="SAM" id="MobiDB-lite"/>
    </source>
</evidence>
<sequence length="53" mass="5812">MKKVKSNKLGKKSTFISGPTGSGKISRESQSMSNKRNSQKESSMRPDCPGHKD</sequence>
<accession>A0A1E5JXV5</accession>
<evidence type="ECO:0000313" key="2">
    <source>
        <dbReference type="EMBL" id="OEH48888.1"/>
    </source>
</evidence>
<feature type="compositionally biased region" description="Basic and acidic residues" evidence="1">
    <location>
        <begin position="38"/>
        <end position="53"/>
    </location>
</feature>
<organism evidence="2 3">
    <name type="scientific">Legionella parisiensis</name>
    <dbReference type="NCBI Taxonomy" id="45071"/>
    <lineage>
        <taxon>Bacteria</taxon>
        <taxon>Pseudomonadati</taxon>
        <taxon>Pseudomonadota</taxon>
        <taxon>Gammaproteobacteria</taxon>
        <taxon>Legionellales</taxon>
        <taxon>Legionellaceae</taxon>
        <taxon>Legionella</taxon>
    </lineage>
</organism>
<reference evidence="2 3" key="1">
    <citation type="submission" date="2016-02" db="EMBL/GenBank/DDBJ databases">
        <title>Secondary metabolites in Legionella.</title>
        <authorList>
            <person name="Tobias N.J."/>
            <person name="Bode H.B."/>
        </authorList>
    </citation>
    <scope>NUCLEOTIDE SEQUENCE [LARGE SCALE GENOMIC DNA]</scope>
    <source>
        <strain evidence="2 3">DSM 19216</strain>
    </source>
</reference>
<keyword evidence="3" id="KW-1185">Reference proteome</keyword>
<name>A0A1E5JXV5_9GAMM</name>
<dbReference type="Proteomes" id="UP000095229">
    <property type="component" value="Unassembled WGS sequence"/>
</dbReference>
<feature type="compositionally biased region" description="Basic residues" evidence="1">
    <location>
        <begin position="1"/>
        <end position="11"/>
    </location>
</feature>
<protein>
    <submittedName>
        <fullName evidence="2">Uncharacterized protein</fullName>
    </submittedName>
</protein>